<organism evidence="2">
    <name type="scientific">Arundo donax</name>
    <name type="common">Giant reed</name>
    <name type="synonym">Donax arundinaceus</name>
    <dbReference type="NCBI Taxonomy" id="35708"/>
    <lineage>
        <taxon>Eukaryota</taxon>
        <taxon>Viridiplantae</taxon>
        <taxon>Streptophyta</taxon>
        <taxon>Embryophyta</taxon>
        <taxon>Tracheophyta</taxon>
        <taxon>Spermatophyta</taxon>
        <taxon>Magnoliopsida</taxon>
        <taxon>Liliopsida</taxon>
        <taxon>Poales</taxon>
        <taxon>Poaceae</taxon>
        <taxon>PACMAD clade</taxon>
        <taxon>Arundinoideae</taxon>
        <taxon>Arundineae</taxon>
        <taxon>Arundo</taxon>
    </lineage>
</organism>
<keyword evidence="1" id="KW-1133">Transmembrane helix</keyword>
<protein>
    <submittedName>
        <fullName evidence="2">Uncharacterized protein</fullName>
    </submittedName>
</protein>
<name>A0A0A9GPR8_ARUDO</name>
<keyword evidence="1" id="KW-0812">Transmembrane</keyword>
<keyword evidence="1" id="KW-0472">Membrane</keyword>
<evidence type="ECO:0000256" key="1">
    <source>
        <dbReference type="SAM" id="Phobius"/>
    </source>
</evidence>
<accession>A0A0A9GPR8</accession>
<sequence>MLDSISFFHMRIMIGICFLYRGFYVRWVQIRWLQMLQQIGTFICISELPMIEVGFYVVNAINQFVLSILEKEILSDRVVGSDICFESHCMN</sequence>
<reference evidence="2" key="2">
    <citation type="journal article" date="2015" name="Data Brief">
        <title>Shoot transcriptome of the giant reed, Arundo donax.</title>
        <authorList>
            <person name="Barrero R.A."/>
            <person name="Guerrero F.D."/>
            <person name="Moolhuijzen P."/>
            <person name="Goolsby J.A."/>
            <person name="Tidwell J."/>
            <person name="Bellgard S.E."/>
            <person name="Bellgard M.I."/>
        </authorList>
    </citation>
    <scope>NUCLEOTIDE SEQUENCE</scope>
    <source>
        <tissue evidence="2">Shoot tissue taken approximately 20 cm above the soil surface</tissue>
    </source>
</reference>
<evidence type="ECO:0000313" key="2">
    <source>
        <dbReference type="EMBL" id="JAE27095.1"/>
    </source>
</evidence>
<proteinExistence type="predicted"/>
<dbReference type="AlphaFoldDB" id="A0A0A9GPR8"/>
<dbReference type="EMBL" id="GBRH01170801">
    <property type="protein sequence ID" value="JAE27095.1"/>
    <property type="molecule type" value="Transcribed_RNA"/>
</dbReference>
<feature type="transmembrane region" description="Helical" evidence="1">
    <location>
        <begin position="6"/>
        <end position="25"/>
    </location>
</feature>
<reference evidence="2" key="1">
    <citation type="submission" date="2014-09" db="EMBL/GenBank/DDBJ databases">
        <authorList>
            <person name="Magalhaes I.L.F."/>
            <person name="Oliveira U."/>
            <person name="Santos F.R."/>
            <person name="Vidigal T.H.D.A."/>
            <person name="Brescovit A.D."/>
            <person name="Santos A.J."/>
        </authorList>
    </citation>
    <scope>NUCLEOTIDE SEQUENCE</scope>
    <source>
        <tissue evidence="2">Shoot tissue taken approximately 20 cm above the soil surface</tissue>
    </source>
</reference>